<keyword evidence="1" id="KW-0732">Signal</keyword>
<dbReference type="RefSeq" id="WP_379978996.1">
    <property type="nucleotide sequence ID" value="NZ_JBHSFV010000006.1"/>
</dbReference>
<proteinExistence type="predicted"/>
<sequence length="128" mass="14427">MKTLQLIPLFLIAFLCSNFTAVAQEEEEDDEEIIEEGIEQDGVPTTVTAVYLGFANDVYTFSFKNEDGDEDEITFEKISEDIKKSYDLTTKDLVGKTFILTFSQKNVPDPDDEDILTSVNTLISLKKV</sequence>
<keyword evidence="3" id="KW-1185">Reference proteome</keyword>
<accession>A0ABV9HYI1</accession>
<evidence type="ECO:0000313" key="2">
    <source>
        <dbReference type="EMBL" id="MFC4634593.1"/>
    </source>
</evidence>
<organism evidence="2 3">
    <name type="scientific">Dokdonia ponticola</name>
    <dbReference type="NCBI Taxonomy" id="2041041"/>
    <lineage>
        <taxon>Bacteria</taxon>
        <taxon>Pseudomonadati</taxon>
        <taxon>Bacteroidota</taxon>
        <taxon>Flavobacteriia</taxon>
        <taxon>Flavobacteriales</taxon>
        <taxon>Flavobacteriaceae</taxon>
        <taxon>Dokdonia</taxon>
    </lineage>
</organism>
<evidence type="ECO:0000313" key="3">
    <source>
        <dbReference type="Proteomes" id="UP001596043"/>
    </source>
</evidence>
<comment type="caution">
    <text evidence="2">The sequence shown here is derived from an EMBL/GenBank/DDBJ whole genome shotgun (WGS) entry which is preliminary data.</text>
</comment>
<reference evidence="3" key="1">
    <citation type="journal article" date="2019" name="Int. J. Syst. Evol. Microbiol.">
        <title>The Global Catalogue of Microorganisms (GCM) 10K type strain sequencing project: providing services to taxonomists for standard genome sequencing and annotation.</title>
        <authorList>
            <consortium name="The Broad Institute Genomics Platform"/>
            <consortium name="The Broad Institute Genome Sequencing Center for Infectious Disease"/>
            <person name="Wu L."/>
            <person name="Ma J."/>
        </authorList>
    </citation>
    <scope>NUCLEOTIDE SEQUENCE [LARGE SCALE GENOMIC DNA]</scope>
    <source>
        <strain evidence="3">YJ-61-S</strain>
    </source>
</reference>
<protein>
    <submittedName>
        <fullName evidence="2">Uncharacterized protein</fullName>
    </submittedName>
</protein>
<dbReference type="EMBL" id="JBHSFV010000006">
    <property type="protein sequence ID" value="MFC4634593.1"/>
    <property type="molecule type" value="Genomic_DNA"/>
</dbReference>
<gene>
    <name evidence="2" type="ORF">ACFO3O_11780</name>
</gene>
<name>A0ABV9HYI1_9FLAO</name>
<feature type="chain" id="PRO_5047225058" evidence="1">
    <location>
        <begin position="24"/>
        <end position="128"/>
    </location>
</feature>
<dbReference type="Proteomes" id="UP001596043">
    <property type="component" value="Unassembled WGS sequence"/>
</dbReference>
<evidence type="ECO:0000256" key="1">
    <source>
        <dbReference type="SAM" id="SignalP"/>
    </source>
</evidence>
<feature type="signal peptide" evidence="1">
    <location>
        <begin position="1"/>
        <end position="23"/>
    </location>
</feature>